<gene>
    <name evidence="1" type="ORF">AVDCRST_MAG88-2522</name>
</gene>
<protein>
    <submittedName>
        <fullName evidence="1">Uncharacterized protein</fullName>
    </submittedName>
</protein>
<name>A0A6J4VE20_9BACT</name>
<dbReference type="AlphaFoldDB" id="A0A6J4VE20"/>
<sequence length="42" mass="4442">MAIARRDFVLEEGLDFAWFTLDAALALPKLAGGALLPTPAQA</sequence>
<dbReference type="EMBL" id="CADCWM010000628">
    <property type="protein sequence ID" value="CAA9572949.1"/>
    <property type="molecule type" value="Genomic_DNA"/>
</dbReference>
<organism evidence="1">
    <name type="scientific">uncultured Thermomicrobiales bacterium</name>
    <dbReference type="NCBI Taxonomy" id="1645740"/>
    <lineage>
        <taxon>Bacteria</taxon>
        <taxon>Pseudomonadati</taxon>
        <taxon>Thermomicrobiota</taxon>
        <taxon>Thermomicrobia</taxon>
        <taxon>Thermomicrobiales</taxon>
        <taxon>environmental samples</taxon>
    </lineage>
</organism>
<reference evidence="1" key="1">
    <citation type="submission" date="2020-02" db="EMBL/GenBank/DDBJ databases">
        <authorList>
            <person name="Meier V. D."/>
        </authorList>
    </citation>
    <scope>NUCLEOTIDE SEQUENCE</scope>
    <source>
        <strain evidence="1">AVDCRST_MAG88</strain>
    </source>
</reference>
<accession>A0A6J4VE20</accession>
<proteinExistence type="predicted"/>
<evidence type="ECO:0000313" key="1">
    <source>
        <dbReference type="EMBL" id="CAA9572949.1"/>
    </source>
</evidence>